<dbReference type="PANTHER" id="PTHR31157">
    <property type="entry name" value="SCP DOMAIN-CONTAINING PROTEIN"/>
    <property type="match status" value="1"/>
</dbReference>
<gene>
    <name evidence="3" type="ORF">BBN63_04835</name>
</gene>
<evidence type="ECO:0000256" key="1">
    <source>
        <dbReference type="SAM" id="MobiDB-lite"/>
    </source>
</evidence>
<name>A0A1U9QN19_STRNV</name>
<dbReference type="CDD" id="cd05379">
    <property type="entry name" value="CAP_bacterial"/>
    <property type="match status" value="1"/>
</dbReference>
<feature type="compositionally biased region" description="Basic residues" evidence="1">
    <location>
        <begin position="292"/>
        <end position="301"/>
    </location>
</feature>
<feature type="domain" description="SCP" evidence="2">
    <location>
        <begin position="422"/>
        <end position="535"/>
    </location>
</feature>
<dbReference type="Proteomes" id="UP000189677">
    <property type="component" value="Chromosome"/>
</dbReference>
<protein>
    <recommendedName>
        <fullName evidence="2">SCP domain-containing protein</fullName>
    </recommendedName>
</protein>
<accession>A0A1U9QN19</accession>
<dbReference type="EMBL" id="CP018047">
    <property type="protein sequence ID" value="AQU65666.1"/>
    <property type="molecule type" value="Genomic_DNA"/>
</dbReference>
<feature type="region of interest" description="Disordered" evidence="1">
    <location>
        <begin position="261"/>
        <end position="302"/>
    </location>
</feature>
<keyword evidence="4" id="KW-1185">Reference proteome</keyword>
<sequence>MSSPFKASVVKAAQAGDRSAVDRLGHESLPLVHQLVGHALHGHPEVDALARDSVRHALDGLGGLRRPADFRSYLVTTAVARIREHADYVYDLTLARPDFDFVDLMISRLGLSGQHREVAEATRWVDREHHVLVALWWLETAGELTRPEVAAALAANSQQVDARIDRMWHELDTARVVVRALSARPPCVLLEQLVGGWDGVPSPLWRERMAPHTYDCTVCSGYAAGLAPADTLVAGLALVPVGDREASAAASYSGGFGGGASSDGAASGLSSGASTGVPNDGSRTGARDALRRDRRAKRRRAVTVTAAVAALLTAGGVAQLVSGDRDNDESRASTAVEPETLEPKSAASRTAESVSPSPSRSSASPSPTPTRSPSKKPAEPSKSTPAPRPSTADPAPKPDPTPPADDPKPGSGGGLADQVTTLVNSERSKAGCGPVSTNTQLDTAALRHSQDMAAKGYFDHNSPDGKDPGDRITAAGYQWTTYGENIARGQQTAAQVMEGWMKSPGHRANILNCAFKEIGVGVHDGTGGPWWTQAFGARG</sequence>
<proteinExistence type="predicted"/>
<evidence type="ECO:0000313" key="3">
    <source>
        <dbReference type="EMBL" id="AQU65666.1"/>
    </source>
</evidence>
<feature type="compositionally biased region" description="Low complexity" evidence="1">
    <location>
        <begin position="262"/>
        <end position="276"/>
    </location>
</feature>
<dbReference type="OrthoDB" id="8611574at2"/>
<feature type="compositionally biased region" description="Pro residues" evidence="1">
    <location>
        <begin position="395"/>
        <end position="404"/>
    </location>
</feature>
<dbReference type="InterPro" id="IPR035940">
    <property type="entry name" value="CAP_sf"/>
</dbReference>
<feature type="compositionally biased region" description="Low complexity" evidence="1">
    <location>
        <begin position="355"/>
        <end position="372"/>
    </location>
</feature>
<dbReference type="Gene3D" id="3.40.33.10">
    <property type="entry name" value="CAP"/>
    <property type="match status" value="1"/>
</dbReference>
<reference evidence="3 4" key="1">
    <citation type="submission" date="2016-11" db="EMBL/GenBank/DDBJ databases">
        <title>Complete genome sequence of Streptomyces niveus SCSIO 3406.</title>
        <authorList>
            <person name="Zhu Q."/>
            <person name="Cheng W."/>
            <person name="Song Y."/>
            <person name="Li Q."/>
            <person name="Ju J."/>
        </authorList>
    </citation>
    <scope>NUCLEOTIDE SEQUENCE [LARGE SCALE GENOMIC DNA]</scope>
    <source>
        <strain evidence="3 4">SCSIO 3406</strain>
    </source>
</reference>
<dbReference type="KEGG" id="snw:BBN63_04835"/>
<dbReference type="AlphaFoldDB" id="A0A1U9QN19"/>
<dbReference type="Gene3D" id="1.10.1740.10">
    <property type="match status" value="1"/>
</dbReference>
<evidence type="ECO:0000313" key="4">
    <source>
        <dbReference type="Proteomes" id="UP000189677"/>
    </source>
</evidence>
<dbReference type="Pfam" id="PF00188">
    <property type="entry name" value="CAP"/>
    <property type="match status" value="1"/>
</dbReference>
<dbReference type="RefSeq" id="WP_078074192.1">
    <property type="nucleotide sequence ID" value="NZ_CP018047.1"/>
</dbReference>
<dbReference type="SUPFAM" id="SSF55797">
    <property type="entry name" value="PR-1-like"/>
    <property type="match status" value="1"/>
</dbReference>
<organism evidence="3 4">
    <name type="scientific">Streptomyces niveus</name>
    <name type="common">Streptomyces spheroides</name>
    <dbReference type="NCBI Taxonomy" id="193462"/>
    <lineage>
        <taxon>Bacteria</taxon>
        <taxon>Bacillati</taxon>
        <taxon>Actinomycetota</taxon>
        <taxon>Actinomycetes</taxon>
        <taxon>Kitasatosporales</taxon>
        <taxon>Streptomycetaceae</taxon>
        <taxon>Streptomyces</taxon>
    </lineage>
</organism>
<feature type="region of interest" description="Disordered" evidence="1">
    <location>
        <begin position="322"/>
        <end position="417"/>
    </location>
</feature>
<evidence type="ECO:0000259" key="2">
    <source>
        <dbReference type="Pfam" id="PF00188"/>
    </source>
</evidence>
<dbReference type="PANTHER" id="PTHR31157:SF1">
    <property type="entry name" value="SCP DOMAIN-CONTAINING PROTEIN"/>
    <property type="match status" value="1"/>
</dbReference>
<dbReference type="InterPro" id="IPR014044">
    <property type="entry name" value="CAP_dom"/>
</dbReference>